<dbReference type="InterPro" id="IPR005183">
    <property type="entry name" value="DUF305_CopM-like"/>
</dbReference>
<name>A0ABS4TME7_9PSEU</name>
<evidence type="ECO:0000313" key="4">
    <source>
        <dbReference type="Proteomes" id="UP001519332"/>
    </source>
</evidence>
<keyword evidence="4" id="KW-1185">Reference proteome</keyword>
<proteinExistence type="predicted"/>
<dbReference type="InterPro" id="IPR012347">
    <property type="entry name" value="Ferritin-like"/>
</dbReference>
<feature type="domain" description="DUF305" evidence="2">
    <location>
        <begin position="34"/>
        <end position="172"/>
    </location>
</feature>
<evidence type="ECO:0000256" key="1">
    <source>
        <dbReference type="SAM" id="SignalP"/>
    </source>
</evidence>
<accession>A0ABS4TME7</accession>
<dbReference type="Proteomes" id="UP001519332">
    <property type="component" value="Unassembled WGS sequence"/>
</dbReference>
<keyword evidence="1" id="KW-0732">Signal</keyword>
<evidence type="ECO:0000313" key="3">
    <source>
        <dbReference type="EMBL" id="MBP2325130.1"/>
    </source>
</evidence>
<protein>
    <submittedName>
        <fullName evidence="3">Uncharacterized protein (DUF305 family)</fullName>
    </submittedName>
</protein>
<dbReference type="PANTHER" id="PTHR36933:SF1">
    <property type="entry name" value="SLL0788 PROTEIN"/>
    <property type="match status" value="1"/>
</dbReference>
<dbReference type="PANTHER" id="PTHR36933">
    <property type="entry name" value="SLL0788 PROTEIN"/>
    <property type="match status" value="1"/>
</dbReference>
<gene>
    <name evidence="3" type="ORF">JOF56_005515</name>
</gene>
<dbReference type="Gene3D" id="1.20.1260.10">
    <property type="match status" value="1"/>
</dbReference>
<dbReference type="PROSITE" id="PS51257">
    <property type="entry name" value="PROKAR_LIPOPROTEIN"/>
    <property type="match status" value="1"/>
</dbReference>
<dbReference type="RefSeq" id="WP_209642371.1">
    <property type="nucleotide sequence ID" value="NZ_JAGINW010000001.1"/>
</dbReference>
<dbReference type="EMBL" id="JAGINW010000001">
    <property type="protein sequence ID" value="MBP2325130.1"/>
    <property type="molecule type" value="Genomic_DNA"/>
</dbReference>
<evidence type="ECO:0000259" key="2">
    <source>
        <dbReference type="Pfam" id="PF03713"/>
    </source>
</evidence>
<organism evidence="3 4">
    <name type="scientific">Kibdelosporangium banguiense</name>
    <dbReference type="NCBI Taxonomy" id="1365924"/>
    <lineage>
        <taxon>Bacteria</taxon>
        <taxon>Bacillati</taxon>
        <taxon>Actinomycetota</taxon>
        <taxon>Actinomycetes</taxon>
        <taxon>Pseudonocardiales</taxon>
        <taxon>Pseudonocardiaceae</taxon>
        <taxon>Kibdelosporangium</taxon>
    </lineage>
</organism>
<dbReference type="Pfam" id="PF03713">
    <property type="entry name" value="DUF305"/>
    <property type="match status" value="1"/>
</dbReference>
<comment type="caution">
    <text evidence="3">The sequence shown here is derived from an EMBL/GenBank/DDBJ whole genome shotgun (WGS) entry which is preliminary data.</text>
</comment>
<sequence length="175" mass="18157">MGRLSGALLAIVCIVLAGCTAPADGKQPDDTQPDVFFVHRMVEHGKQATEAAKLVQGRTTNATVIKLGKAIEEATAAETPQLTALAGKWGDKPAGSSESVPGAIKPDKIATLSGATGGEFTSGWLDTMIVHHRGAITIAETELAQGKDAEARALAQKVIDTRQPQLDQMQGMTGG</sequence>
<reference evidence="3 4" key="1">
    <citation type="submission" date="2021-03" db="EMBL/GenBank/DDBJ databases">
        <title>Sequencing the genomes of 1000 actinobacteria strains.</title>
        <authorList>
            <person name="Klenk H.-P."/>
        </authorList>
    </citation>
    <scope>NUCLEOTIDE SEQUENCE [LARGE SCALE GENOMIC DNA]</scope>
    <source>
        <strain evidence="3 4">DSM 46670</strain>
    </source>
</reference>
<feature type="chain" id="PRO_5045836786" evidence="1">
    <location>
        <begin position="24"/>
        <end position="175"/>
    </location>
</feature>
<feature type="signal peptide" evidence="1">
    <location>
        <begin position="1"/>
        <end position="23"/>
    </location>
</feature>